<protein>
    <submittedName>
        <fullName evidence="3">Uncharacterized protein</fullName>
    </submittedName>
</protein>
<evidence type="ECO:0000313" key="4">
    <source>
        <dbReference type="Proteomes" id="UP001054837"/>
    </source>
</evidence>
<dbReference type="Proteomes" id="UP001054837">
    <property type="component" value="Unassembled WGS sequence"/>
</dbReference>
<feature type="signal peptide" evidence="2">
    <location>
        <begin position="1"/>
        <end position="17"/>
    </location>
</feature>
<sequence>MHFIVLFTLQFLCLVAGSKIDTGRFVIDTRPLFPDRPYNGFGTINTTQFLKKKASIGGPIYYNTRKPEHTVSNHHVPSRDGTVWKQPETPLSVVISNHKGNSNWSHKWFHKLGSTTSVPHKAHIPASFSEDALIINNHKSNKLSSTQPHQPSSIVAIADANPTRQTATDVLGDRVKRPDVVKSATLNILDAPNNLKTTIKHNKIIVIQKRTDTITSNHVEDGTKISVGKPNKSSQLGNFSVAPVMDPWSNIPIPSRPSWAASPVKGGVPQQSAPAPVPAPTQTVLPNLPFMPFLSSLIMPLLSKPLSPTAVNSGMQGIKAMQRFLRNSLMGAMLCFLPSAFIALSLTATQRTETRKIPELDDMKIFCKKCLENLKKVKDLAYFNETWLNED</sequence>
<evidence type="ECO:0000313" key="3">
    <source>
        <dbReference type="EMBL" id="GIY85251.1"/>
    </source>
</evidence>
<feature type="chain" id="PRO_5043663350" evidence="2">
    <location>
        <begin position="18"/>
        <end position="391"/>
    </location>
</feature>
<organism evidence="3 4">
    <name type="scientific">Caerostris darwini</name>
    <dbReference type="NCBI Taxonomy" id="1538125"/>
    <lineage>
        <taxon>Eukaryota</taxon>
        <taxon>Metazoa</taxon>
        <taxon>Ecdysozoa</taxon>
        <taxon>Arthropoda</taxon>
        <taxon>Chelicerata</taxon>
        <taxon>Arachnida</taxon>
        <taxon>Araneae</taxon>
        <taxon>Araneomorphae</taxon>
        <taxon>Entelegynae</taxon>
        <taxon>Araneoidea</taxon>
        <taxon>Araneidae</taxon>
        <taxon>Caerostris</taxon>
    </lineage>
</organism>
<dbReference type="EMBL" id="BPLQ01015031">
    <property type="protein sequence ID" value="GIY85251.1"/>
    <property type="molecule type" value="Genomic_DNA"/>
</dbReference>
<proteinExistence type="predicted"/>
<keyword evidence="4" id="KW-1185">Reference proteome</keyword>
<keyword evidence="2" id="KW-0732">Signal</keyword>
<feature type="transmembrane region" description="Helical" evidence="1">
    <location>
        <begin position="324"/>
        <end position="346"/>
    </location>
</feature>
<dbReference type="AlphaFoldDB" id="A0AAV4WQP9"/>
<evidence type="ECO:0000256" key="1">
    <source>
        <dbReference type="SAM" id="Phobius"/>
    </source>
</evidence>
<name>A0AAV4WQP9_9ARAC</name>
<keyword evidence="1" id="KW-0472">Membrane</keyword>
<gene>
    <name evidence="3" type="primary">AVEN_165705_1</name>
    <name evidence="3" type="ORF">CDAR_508091</name>
</gene>
<accession>A0AAV4WQP9</accession>
<evidence type="ECO:0000256" key="2">
    <source>
        <dbReference type="SAM" id="SignalP"/>
    </source>
</evidence>
<reference evidence="3 4" key="1">
    <citation type="submission" date="2021-06" db="EMBL/GenBank/DDBJ databases">
        <title>Caerostris darwini draft genome.</title>
        <authorList>
            <person name="Kono N."/>
            <person name="Arakawa K."/>
        </authorList>
    </citation>
    <scope>NUCLEOTIDE SEQUENCE [LARGE SCALE GENOMIC DNA]</scope>
</reference>
<keyword evidence="1" id="KW-0812">Transmembrane</keyword>
<comment type="caution">
    <text evidence="3">The sequence shown here is derived from an EMBL/GenBank/DDBJ whole genome shotgun (WGS) entry which is preliminary data.</text>
</comment>
<keyword evidence="1" id="KW-1133">Transmembrane helix</keyword>